<dbReference type="SUPFAM" id="SSF49265">
    <property type="entry name" value="Fibronectin type III"/>
    <property type="match status" value="1"/>
</dbReference>
<keyword evidence="2 8" id="KW-0732">Signal</keyword>
<dbReference type="Pfam" id="PF18911">
    <property type="entry name" value="PKD_4"/>
    <property type="match status" value="3"/>
</dbReference>
<dbReference type="InterPro" id="IPR035986">
    <property type="entry name" value="PKD_dom_sf"/>
</dbReference>
<evidence type="ECO:0000256" key="6">
    <source>
        <dbReference type="ARBA" id="ARBA00023326"/>
    </source>
</evidence>
<keyword evidence="6" id="KW-0624">Polysaccharide degradation</keyword>
<keyword evidence="4" id="KW-0966">Cell projection</keyword>
<dbReference type="InterPro" id="IPR013783">
    <property type="entry name" value="Ig-like_fold"/>
</dbReference>
<dbReference type="SUPFAM" id="SSF101908">
    <property type="entry name" value="Putative isomerase YbhE"/>
    <property type="match status" value="1"/>
</dbReference>
<feature type="domain" description="PKD" evidence="9">
    <location>
        <begin position="1188"/>
        <end position="1276"/>
    </location>
</feature>
<dbReference type="InterPro" id="IPR022409">
    <property type="entry name" value="PKD/Chitinase_dom"/>
</dbReference>
<dbReference type="Proteomes" id="UP001501490">
    <property type="component" value="Unassembled WGS sequence"/>
</dbReference>
<accession>A0ABP6ZI77</accession>
<dbReference type="PANTHER" id="PTHR46130">
    <property type="entry name" value="LAMGL DOMAIN-CONTAINING PROTEIN"/>
    <property type="match status" value="1"/>
</dbReference>
<reference evidence="11" key="1">
    <citation type="journal article" date="2019" name="Int. J. Syst. Evol. Microbiol.">
        <title>The Global Catalogue of Microorganisms (GCM) 10K type strain sequencing project: providing services to taxonomists for standard genome sequencing and annotation.</title>
        <authorList>
            <consortium name="The Broad Institute Genomics Platform"/>
            <consortium name="The Broad Institute Genome Sequencing Center for Infectious Disease"/>
            <person name="Wu L."/>
            <person name="Ma J."/>
        </authorList>
    </citation>
    <scope>NUCLEOTIDE SEQUENCE [LARGE SCALE GENOMIC DNA]</scope>
    <source>
        <strain evidence="11">JCM 16929</strain>
    </source>
</reference>
<name>A0ABP6ZI77_9ACTN</name>
<evidence type="ECO:0000256" key="8">
    <source>
        <dbReference type="SAM" id="SignalP"/>
    </source>
</evidence>
<proteinExistence type="predicted"/>
<evidence type="ECO:0000256" key="3">
    <source>
        <dbReference type="ARBA" id="ARBA00023157"/>
    </source>
</evidence>
<evidence type="ECO:0000256" key="1">
    <source>
        <dbReference type="ARBA" id="ARBA00004316"/>
    </source>
</evidence>
<dbReference type="SUPFAM" id="SSF49899">
    <property type="entry name" value="Concanavalin A-like lectins/glucanases"/>
    <property type="match status" value="2"/>
</dbReference>
<evidence type="ECO:0000259" key="9">
    <source>
        <dbReference type="PROSITE" id="PS50093"/>
    </source>
</evidence>
<comment type="subcellular location">
    <subcellularLocation>
        <location evidence="1">Cell projection</location>
    </subcellularLocation>
</comment>
<dbReference type="PANTHER" id="PTHR46130:SF3">
    <property type="entry name" value="CHROMOSOME UNDETERMINED SCAFFOLD_33, WHOLE GENOME SHOTGUN SEQUENCE"/>
    <property type="match status" value="1"/>
</dbReference>
<protein>
    <submittedName>
        <fullName evidence="10">PKD domain-containing protein</fullName>
    </submittedName>
</protein>
<dbReference type="SMART" id="SM00089">
    <property type="entry name" value="PKD"/>
    <property type="match status" value="3"/>
</dbReference>
<dbReference type="Gene3D" id="2.60.40.10">
    <property type="entry name" value="Immunoglobulins"/>
    <property type="match status" value="4"/>
</dbReference>
<dbReference type="SUPFAM" id="SSF49299">
    <property type="entry name" value="PKD domain"/>
    <property type="match status" value="3"/>
</dbReference>
<dbReference type="Pfam" id="PF13385">
    <property type="entry name" value="Laminin_G_3"/>
    <property type="match status" value="2"/>
</dbReference>
<dbReference type="InterPro" id="IPR001791">
    <property type="entry name" value="Laminin_G"/>
</dbReference>
<keyword evidence="5" id="KW-0326">Glycosidase</keyword>
<evidence type="ECO:0000256" key="2">
    <source>
        <dbReference type="ARBA" id="ARBA00022729"/>
    </source>
</evidence>
<feature type="signal peptide" evidence="8">
    <location>
        <begin position="1"/>
        <end position="33"/>
    </location>
</feature>
<organism evidence="10 11">
    <name type="scientific">Microlunatus ginsengisoli</name>
    <dbReference type="NCBI Taxonomy" id="363863"/>
    <lineage>
        <taxon>Bacteria</taxon>
        <taxon>Bacillati</taxon>
        <taxon>Actinomycetota</taxon>
        <taxon>Actinomycetes</taxon>
        <taxon>Propionibacteriales</taxon>
        <taxon>Propionibacteriaceae</taxon>
        <taxon>Microlunatus</taxon>
    </lineage>
</organism>
<dbReference type="InterPro" id="IPR013320">
    <property type="entry name" value="ConA-like_dom_sf"/>
</dbReference>
<dbReference type="EMBL" id="BAABAB010000006">
    <property type="protein sequence ID" value="GAA3608841.1"/>
    <property type="molecule type" value="Genomic_DNA"/>
</dbReference>
<keyword evidence="6" id="KW-0119">Carbohydrate metabolism</keyword>
<dbReference type="CDD" id="cd00146">
    <property type="entry name" value="PKD"/>
    <property type="match status" value="3"/>
</dbReference>
<keyword evidence="5" id="KW-0378">Hydrolase</keyword>
<dbReference type="Gene3D" id="2.60.120.200">
    <property type="match status" value="2"/>
</dbReference>
<dbReference type="InterPro" id="IPR006558">
    <property type="entry name" value="LamG-like"/>
</dbReference>
<evidence type="ECO:0000256" key="7">
    <source>
        <dbReference type="SAM" id="MobiDB-lite"/>
    </source>
</evidence>
<keyword evidence="3" id="KW-1015">Disulfide bond</keyword>
<feature type="chain" id="PRO_5046335736" evidence="8">
    <location>
        <begin position="34"/>
        <end position="1486"/>
    </location>
</feature>
<evidence type="ECO:0000313" key="10">
    <source>
        <dbReference type="EMBL" id="GAA3608841.1"/>
    </source>
</evidence>
<feature type="compositionally biased region" description="Low complexity" evidence="7">
    <location>
        <begin position="44"/>
        <end position="53"/>
    </location>
</feature>
<evidence type="ECO:0000256" key="5">
    <source>
        <dbReference type="ARBA" id="ARBA00023295"/>
    </source>
</evidence>
<dbReference type="CDD" id="cd00110">
    <property type="entry name" value="LamG"/>
    <property type="match status" value="1"/>
</dbReference>
<dbReference type="SMART" id="SM00282">
    <property type="entry name" value="LamG"/>
    <property type="match status" value="2"/>
</dbReference>
<dbReference type="InterPro" id="IPR043543">
    <property type="entry name" value="PAPPA/PAPPA2"/>
</dbReference>
<dbReference type="InterPro" id="IPR003961">
    <property type="entry name" value="FN3_dom"/>
</dbReference>
<feature type="domain" description="PKD" evidence="9">
    <location>
        <begin position="1022"/>
        <end position="1110"/>
    </location>
</feature>
<feature type="domain" description="PKD" evidence="9">
    <location>
        <begin position="1105"/>
        <end position="1193"/>
    </location>
</feature>
<dbReference type="PROSITE" id="PS50093">
    <property type="entry name" value="PKD"/>
    <property type="match status" value="3"/>
</dbReference>
<keyword evidence="11" id="KW-1185">Reference proteome</keyword>
<dbReference type="SMART" id="SM00560">
    <property type="entry name" value="LamGL"/>
    <property type="match status" value="1"/>
</dbReference>
<sequence length="1486" mass="152974">MKHHAVRLGKTLGAVVAAAVAISVAQLPTVALADTQPPDPTDPTTPATVAADPLPTTQINGVAWTQLIVGNTVYVGGNFTKARPAGAAAGTNEVARTNLLAYDLTTGNLISSWAPTTNGDVLALAVSPDKSRIYVGGSFTQVNGVTKNRIAALNPTTGALITTFSASPDATVRAIVPTSDTVYMAGLFSNVGGVARPRAAAVNLTGGLLSWSPNVQGGVVRAMVMSPDGSQLLLGGAFTSVNGSSNPGYGLASVSPTTGASLPWAANGLIRNGGSQAAITSLTSDGADNVYATGYVFGAGGNLEGTARMSWNGGTTTWVEDCHGDTYQSFPVGDVVYAVSHAHYCGNLPDGFPQTDPWTFHWGTAFSKAVAGTLTADPYGYFNWAGTPSPNLLKWLPKMTSGTYTGQGQAGWSVTGNSNYIVYGGEFPTAGGATQQGLVRYAVKSIAPNKVGPEFTGSKINPTLTSFAKGTVKISWTANWDRDNEQLTYSVIRDGNTATPIYTTTQKSSEWSRPPMGFLDTNLTPGQSYRYRIFVKDPLGNEVRSDTVSIVASADGEISSYAKGVLDDNPADYWRFGENAGPTVNDWAGFNNGTAGSGVAFGTAGAINGDSNTAASFNGTGNGLMVPSASQVGSNTFTAEAWIKTTSTSGGKILGFGSAASGDSSSYDRHVYMTNSGQLIFGVYPNSVQTVSGSKAYNDGQWHHVVASLGSGGMALYVDGQKIGSRTDITTGQAYTGYWRVGGDNIGGWPNQPSSNYFNGSIDDVAIYPTVLTSAQVRAHYTNSGRTLAGSTAPADGYGKAVYTDEPDLYWRLGETSGTTAADATPNQLTGSYNGGVTLGQPSGVGVSGDTSVTLDGVNGAIASNSTFDNPTTYAEELWFNTTTTRGGKLIGFGSSQFGLSGGYDRHVYMFDDGRLRFGTWTGQTNVIHSSASYNDGKWHHLVAQQGSNGMQLWVDNQLVGTNPQTAAQAYTGYWRVGGDNTWGGNSSNYFAGKIDDVAIYSKTLSSAQIADHFGKGGGQLPNVKPTADFSADVTKLKVSFDGTKSSDSDGTIASYAWDFGDGATSTEAKPSHTFAAAGDQTVKLTVTDDDGATDSVTKTVTTTDNAKPTAAFTSSVNKLKVSFDGTGSTDADGTIASYAWDFGDGGTSTEAKPSHTFAAAGDQTVKLTVTDDEGATDSVTKTVTTVANAKPTAAFSSTVTGLAVSFDGTGSADSDGSIASYAWDFGDGGTSTSATPSHTFAAAGDQSVKLTVTDNEGATDSVTKTVTTVAPTGPLATDTFGRTASNGWGNAETGGAWTRYGTASLFSVADGAGQIRLTTAGSGPRIALESVSSTSTEVAVKVSLDKIAGGGGSFVSVGARTIGTNDYRAKVKLGTNGALTLYLVKVVNNAETTLVSTNLGSAFNYTAGGTLNVKVQATGTSPTTVQAKVWKSTQTEPASWQLTTTDSTAELQAGGGVGVVGYLSGSATGMPIVLKVDDLTAVTVK</sequence>
<gene>
    <name evidence="10" type="ORF">GCM10022236_08120</name>
</gene>
<dbReference type="SMART" id="SM00060">
    <property type="entry name" value="FN3"/>
    <property type="match status" value="1"/>
</dbReference>
<evidence type="ECO:0000313" key="11">
    <source>
        <dbReference type="Proteomes" id="UP001501490"/>
    </source>
</evidence>
<evidence type="ECO:0000256" key="4">
    <source>
        <dbReference type="ARBA" id="ARBA00023273"/>
    </source>
</evidence>
<comment type="caution">
    <text evidence="10">The sequence shown here is derived from an EMBL/GenBank/DDBJ whole genome shotgun (WGS) entry which is preliminary data.</text>
</comment>
<dbReference type="InterPro" id="IPR000601">
    <property type="entry name" value="PKD_dom"/>
</dbReference>
<feature type="region of interest" description="Disordered" evidence="7">
    <location>
        <begin position="33"/>
        <end position="53"/>
    </location>
</feature>
<dbReference type="InterPro" id="IPR036116">
    <property type="entry name" value="FN3_sf"/>
</dbReference>